<protein>
    <submittedName>
        <fullName evidence="1">Uncharacterized protein</fullName>
    </submittedName>
</protein>
<accession>A0A5J9UMA8</accession>
<evidence type="ECO:0000313" key="1">
    <source>
        <dbReference type="EMBL" id="TVU24401.1"/>
    </source>
</evidence>
<name>A0A5J9UMA8_9POAL</name>
<evidence type="ECO:0000313" key="2">
    <source>
        <dbReference type="Proteomes" id="UP000324897"/>
    </source>
</evidence>
<dbReference type="EMBL" id="RWGY01000013">
    <property type="protein sequence ID" value="TVU24401.1"/>
    <property type="molecule type" value="Genomic_DNA"/>
</dbReference>
<feature type="non-terminal residue" evidence="1">
    <location>
        <position position="1"/>
    </location>
</feature>
<dbReference type="AlphaFoldDB" id="A0A5J9UMA8"/>
<gene>
    <name evidence="1" type="ORF">EJB05_26835</name>
</gene>
<dbReference type="Proteomes" id="UP000324897">
    <property type="component" value="Chromosome 2"/>
</dbReference>
<dbReference type="Gramene" id="TVU24401">
    <property type="protein sequence ID" value="TVU24401"/>
    <property type="gene ID" value="EJB05_26835"/>
</dbReference>
<proteinExistence type="predicted"/>
<organism evidence="1 2">
    <name type="scientific">Eragrostis curvula</name>
    <name type="common">weeping love grass</name>
    <dbReference type="NCBI Taxonomy" id="38414"/>
    <lineage>
        <taxon>Eukaryota</taxon>
        <taxon>Viridiplantae</taxon>
        <taxon>Streptophyta</taxon>
        <taxon>Embryophyta</taxon>
        <taxon>Tracheophyta</taxon>
        <taxon>Spermatophyta</taxon>
        <taxon>Magnoliopsida</taxon>
        <taxon>Liliopsida</taxon>
        <taxon>Poales</taxon>
        <taxon>Poaceae</taxon>
        <taxon>PACMAD clade</taxon>
        <taxon>Chloridoideae</taxon>
        <taxon>Eragrostideae</taxon>
        <taxon>Eragrostidinae</taxon>
        <taxon>Eragrostis</taxon>
    </lineage>
</organism>
<reference evidence="1 2" key="1">
    <citation type="journal article" date="2019" name="Sci. Rep.">
        <title>A high-quality genome of Eragrostis curvula grass provides insights into Poaceae evolution and supports new strategies to enhance forage quality.</title>
        <authorList>
            <person name="Carballo J."/>
            <person name="Santos B.A.C.M."/>
            <person name="Zappacosta D."/>
            <person name="Garbus I."/>
            <person name="Selva J.P."/>
            <person name="Gallo C.A."/>
            <person name="Diaz A."/>
            <person name="Albertini E."/>
            <person name="Caccamo M."/>
            <person name="Echenique V."/>
        </authorList>
    </citation>
    <scope>NUCLEOTIDE SEQUENCE [LARGE SCALE GENOMIC DNA]</scope>
    <source>
        <strain evidence="2">cv. Victoria</strain>
        <tissue evidence="1">Leaf</tissue>
    </source>
</reference>
<comment type="caution">
    <text evidence="1">The sequence shown here is derived from an EMBL/GenBank/DDBJ whole genome shotgun (WGS) entry which is preliminary data.</text>
</comment>
<sequence length="67" mass="7511">MEDGPELVTMYKLLFCSPQPIATFVRFQKSTWVALCKPGASSWQGVRRIACVPARARLLFMPLLPVS</sequence>
<keyword evidence="2" id="KW-1185">Reference proteome</keyword>